<reference evidence="5 6" key="1">
    <citation type="submission" date="2017-03" db="EMBL/GenBank/DDBJ databases">
        <title>Whole genome sequence of Micromonospora wenchangensis, isolated from mangrove soil.</title>
        <authorList>
            <person name="Yang H."/>
        </authorList>
    </citation>
    <scope>NUCLEOTIDE SEQUENCE [LARGE SCALE GENOMIC DNA]</scope>
    <source>
        <strain evidence="5 6">CCTCC AA 2012002</strain>
    </source>
</reference>
<evidence type="ECO:0000256" key="2">
    <source>
        <dbReference type="ARBA" id="ARBA00022840"/>
    </source>
</evidence>
<protein>
    <recommendedName>
        <fullName evidence="4">HTH luxR-type domain-containing protein</fullName>
    </recommendedName>
</protein>
<keyword evidence="6" id="KW-1185">Reference proteome</keyword>
<evidence type="ECO:0000313" key="6">
    <source>
        <dbReference type="Proteomes" id="UP000197174"/>
    </source>
</evidence>
<evidence type="ECO:0000313" key="5">
    <source>
        <dbReference type="EMBL" id="OWV01449.1"/>
    </source>
</evidence>
<dbReference type="SUPFAM" id="SSF52540">
    <property type="entry name" value="P-loop containing nucleoside triphosphate hydrolases"/>
    <property type="match status" value="1"/>
</dbReference>
<evidence type="ECO:0000256" key="3">
    <source>
        <dbReference type="SAM" id="MobiDB-lite"/>
    </source>
</evidence>
<dbReference type="SMART" id="SM00421">
    <property type="entry name" value="HTH_LUXR"/>
    <property type="match status" value="1"/>
</dbReference>
<dbReference type="GO" id="GO:0005524">
    <property type="term" value="F:ATP binding"/>
    <property type="evidence" value="ECO:0007669"/>
    <property type="project" value="UniProtKB-KW"/>
</dbReference>
<dbReference type="SUPFAM" id="SSF48452">
    <property type="entry name" value="TPR-like"/>
    <property type="match status" value="2"/>
</dbReference>
<evidence type="ECO:0000256" key="1">
    <source>
        <dbReference type="ARBA" id="ARBA00022741"/>
    </source>
</evidence>
<dbReference type="Pfam" id="PF14559">
    <property type="entry name" value="TPR_19"/>
    <property type="match status" value="1"/>
</dbReference>
<dbReference type="SUPFAM" id="SSF46894">
    <property type="entry name" value="C-terminal effector domain of the bipartite response regulators"/>
    <property type="match status" value="1"/>
</dbReference>
<dbReference type="InterPro" id="IPR011990">
    <property type="entry name" value="TPR-like_helical_dom_sf"/>
</dbReference>
<evidence type="ECO:0000259" key="4">
    <source>
        <dbReference type="PROSITE" id="PS50043"/>
    </source>
</evidence>
<dbReference type="AlphaFoldDB" id="A0A246RFG4"/>
<dbReference type="InterPro" id="IPR027417">
    <property type="entry name" value="P-loop_NTPase"/>
</dbReference>
<dbReference type="Pfam" id="PF00196">
    <property type="entry name" value="GerE"/>
    <property type="match status" value="1"/>
</dbReference>
<dbReference type="Gene3D" id="1.10.10.10">
    <property type="entry name" value="Winged helix-like DNA-binding domain superfamily/Winged helix DNA-binding domain"/>
    <property type="match status" value="1"/>
</dbReference>
<sequence length="901" mass="93317">MRQVVGLMAERDPQSAGGGAVPSGRQRLWQALDRARSGRGAVVELVGESGIGKTRALADLMARARAAGLRVVSGRCAEATPDTAPGLAASVVGGGTASDPSAGPGGRPVSELAAALRRAASPSGLLFVVDDFHWAGDDSVALAEALAQAPIDAPLLVVLALRPRQARAGLLAALTYGRDIGVVERIEVAPLSLDGSARLLGRSADDPRAVELHERAGGNPRYLLALAAPTGEAAASLLAEKAGLGPVEALALQAATVLGEGVDVPTIAAVAELPHEQACAATGVLLRRDLLRPTDQLRRFAFRHPVLRSLYYADLDICWRAAAHRRAAATLITRGAPYTEVAHHVERTPRGPGSDDLAVLAGAAEEAMATDPARAVHWLRVALELAPGPARTDLLLALGRALLAAGRPAESRDVLHDILRTDPPPSWEVRAQALVSGALAECLLGRGREAGTLIGAALAAAPADPPPVLVRLAVVEGVLSGLEGVPPTPGAADLAVRIARARGDRMGEVGALAVRAYGGGDGPPGGEDLDAAGALADSVADAELAADPECLVMLASAESFAGRYREARRHATRGLAALRRSGRRHMRPVLLNTLSNTCRRLGELDAAQQAAAEAARIAGEMGAERLHALALALRSLSLAWMLPPASREPVELAERAVAALPPGSSTWSATAALALAQATALSGDARRAVSVILDVGGGPDLRGVPGVLRPWSYELLAAASVGADLPVSEWAGRAAEAVDRLDMPYLRPYAVSARAYLLRSRGELAEAATFFREAAALFHAAGLACAQASALAEAARCQPTTGEADLTLARELARRCGAGPALGDLEARPSSTAVATHPMLSVLTRRERQIASMAGTGRKTKDISRSLAISPRTVDVHLTRIYRKLNISTRAELARLMATIG</sequence>
<name>A0A246RFG4_9ACTN</name>
<dbReference type="GO" id="GO:0003677">
    <property type="term" value="F:DNA binding"/>
    <property type="evidence" value="ECO:0007669"/>
    <property type="project" value="InterPro"/>
</dbReference>
<dbReference type="CDD" id="cd06170">
    <property type="entry name" value="LuxR_C_like"/>
    <property type="match status" value="1"/>
</dbReference>
<dbReference type="EMBL" id="MZMV01000061">
    <property type="protein sequence ID" value="OWV01449.1"/>
    <property type="molecule type" value="Genomic_DNA"/>
</dbReference>
<keyword evidence="2" id="KW-0067">ATP-binding</keyword>
<dbReference type="InterPro" id="IPR036388">
    <property type="entry name" value="WH-like_DNA-bd_sf"/>
</dbReference>
<dbReference type="GO" id="GO:0006355">
    <property type="term" value="P:regulation of DNA-templated transcription"/>
    <property type="evidence" value="ECO:0007669"/>
    <property type="project" value="InterPro"/>
</dbReference>
<dbReference type="InterPro" id="IPR041664">
    <property type="entry name" value="AAA_16"/>
</dbReference>
<accession>A0A246RFG4</accession>
<organism evidence="5 6">
    <name type="scientific">Micromonospora wenchangensis</name>
    <dbReference type="NCBI Taxonomy" id="1185415"/>
    <lineage>
        <taxon>Bacteria</taxon>
        <taxon>Bacillati</taxon>
        <taxon>Actinomycetota</taxon>
        <taxon>Actinomycetes</taxon>
        <taxon>Micromonosporales</taxon>
        <taxon>Micromonosporaceae</taxon>
        <taxon>Micromonospora</taxon>
    </lineage>
</organism>
<keyword evidence="1" id="KW-0547">Nucleotide-binding</keyword>
<dbReference type="PANTHER" id="PTHR16305:SF35">
    <property type="entry name" value="TRANSCRIPTIONAL ACTIVATOR DOMAIN"/>
    <property type="match status" value="1"/>
</dbReference>
<dbReference type="PROSITE" id="PS00622">
    <property type="entry name" value="HTH_LUXR_1"/>
    <property type="match status" value="1"/>
</dbReference>
<gene>
    <name evidence="5" type="ORF">B5D80_26605</name>
</gene>
<dbReference type="PRINTS" id="PR00038">
    <property type="entry name" value="HTHLUXR"/>
</dbReference>
<dbReference type="InterPro" id="IPR000792">
    <property type="entry name" value="Tscrpt_reg_LuxR_C"/>
</dbReference>
<proteinExistence type="predicted"/>
<dbReference type="GO" id="GO:0004016">
    <property type="term" value="F:adenylate cyclase activity"/>
    <property type="evidence" value="ECO:0007669"/>
    <property type="project" value="TreeGrafter"/>
</dbReference>
<dbReference type="Pfam" id="PF13191">
    <property type="entry name" value="AAA_16"/>
    <property type="match status" value="1"/>
</dbReference>
<dbReference type="InterPro" id="IPR016032">
    <property type="entry name" value="Sig_transdc_resp-reg_C-effctor"/>
</dbReference>
<dbReference type="PANTHER" id="PTHR16305">
    <property type="entry name" value="TESTICULAR SOLUBLE ADENYLYL CYCLASE"/>
    <property type="match status" value="1"/>
</dbReference>
<feature type="domain" description="HTH luxR-type" evidence="4">
    <location>
        <begin position="836"/>
        <end position="901"/>
    </location>
</feature>
<comment type="caution">
    <text evidence="5">The sequence shown here is derived from an EMBL/GenBank/DDBJ whole genome shotgun (WGS) entry which is preliminary data.</text>
</comment>
<dbReference type="GO" id="GO:0005737">
    <property type="term" value="C:cytoplasm"/>
    <property type="evidence" value="ECO:0007669"/>
    <property type="project" value="TreeGrafter"/>
</dbReference>
<feature type="region of interest" description="Disordered" evidence="3">
    <location>
        <begin position="1"/>
        <end position="23"/>
    </location>
</feature>
<dbReference type="Gene3D" id="1.25.40.10">
    <property type="entry name" value="Tetratricopeptide repeat domain"/>
    <property type="match status" value="2"/>
</dbReference>
<dbReference type="PROSITE" id="PS50043">
    <property type="entry name" value="HTH_LUXR_2"/>
    <property type="match status" value="1"/>
</dbReference>
<dbReference type="Proteomes" id="UP000197174">
    <property type="component" value="Unassembled WGS sequence"/>
</dbReference>